<organism evidence="1 2">
    <name type="scientific">Rotaria socialis</name>
    <dbReference type="NCBI Taxonomy" id="392032"/>
    <lineage>
        <taxon>Eukaryota</taxon>
        <taxon>Metazoa</taxon>
        <taxon>Spiralia</taxon>
        <taxon>Gnathifera</taxon>
        <taxon>Rotifera</taxon>
        <taxon>Eurotatoria</taxon>
        <taxon>Bdelloidea</taxon>
        <taxon>Philodinida</taxon>
        <taxon>Philodinidae</taxon>
        <taxon>Rotaria</taxon>
    </lineage>
</organism>
<sequence>PESLAVNTKGNMFVAMNDRIGIFAREQ</sequence>
<accession>A0A822CMJ2</accession>
<evidence type="ECO:0000313" key="2">
    <source>
        <dbReference type="Proteomes" id="UP000663848"/>
    </source>
</evidence>
<reference evidence="1" key="1">
    <citation type="submission" date="2021-02" db="EMBL/GenBank/DDBJ databases">
        <authorList>
            <person name="Nowell W R."/>
        </authorList>
    </citation>
    <scope>NUCLEOTIDE SEQUENCE</scope>
</reference>
<dbReference type="AlphaFoldDB" id="A0A822CMJ2"/>
<name>A0A822CMJ2_9BILA</name>
<dbReference type="Proteomes" id="UP000663848">
    <property type="component" value="Unassembled WGS sequence"/>
</dbReference>
<comment type="caution">
    <text evidence="1">The sequence shown here is derived from an EMBL/GenBank/DDBJ whole genome shotgun (WGS) entry which is preliminary data.</text>
</comment>
<gene>
    <name evidence="1" type="ORF">QYT958_LOCUS41798</name>
</gene>
<evidence type="ECO:0000313" key="1">
    <source>
        <dbReference type="EMBL" id="CAF5046945.1"/>
    </source>
</evidence>
<proteinExistence type="predicted"/>
<protein>
    <submittedName>
        <fullName evidence="1">Uncharacterized protein</fullName>
    </submittedName>
</protein>
<dbReference type="EMBL" id="CAJOBR010049342">
    <property type="protein sequence ID" value="CAF5046945.1"/>
    <property type="molecule type" value="Genomic_DNA"/>
</dbReference>
<feature type="non-terminal residue" evidence="1">
    <location>
        <position position="1"/>
    </location>
</feature>